<dbReference type="SUPFAM" id="SSF53067">
    <property type="entry name" value="Actin-like ATPase domain"/>
    <property type="match status" value="2"/>
</dbReference>
<dbReference type="InterPro" id="IPR018484">
    <property type="entry name" value="FGGY_N"/>
</dbReference>
<evidence type="ECO:0000256" key="4">
    <source>
        <dbReference type="RuleBase" id="RU003733"/>
    </source>
</evidence>
<evidence type="ECO:0000259" key="5">
    <source>
        <dbReference type="Pfam" id="PF00370"/>
    </source>
</evidence>
<dbReference type="InterPro" id="IPR018483">
    <property type="entry name" value="Carb_kinase_FGGY_CS"/>
</dbReference>
<dbReference type="EMBL" id="RCHT01000001">
    <property type="protein sequence ID" value="RLL14727.1"/>
    <property type="molecule type" value="Genomic_DNA"/>
</dbReference>
<comment type="caution">
    <text evidence="7">The sequence shown here is derived from an EMBL/GenBank/DDBJ whole genome shotgun (WGS) entry which is preliminary data.</text>
</comment>
<sequence length="504" mass="55589">MEQRFYLGIDNGGTLTKAVLFDAAGHEVAQASESVPLLTPAPGFTERDMEALYAANCRCIRRVAEESGVPAARIAGISCTGHGKGLYLWGRDDRPVCPGIVSTDTRAWEYPRRWREDGTADRAFRKTYQQVLASQQVSLLAWMKDHRPELLDNIRWIFSVKDYIRFRLTGEAYAELTDFSGANLVNLDACGYDRELLALFGLEELFDRLPPLRRSCDRCGRVTAETARLTGLKEGTPVAGGMFDIDACAVAMDVTDEKNLCVIAGTWGINEYVAREPVKNGSVLMNSIFCLPGYYLVEESSPTSAGNHEWFTRMFLQELREEAAAAGLSVYQYADRLAAEALDGGERIVFLPYLFGSNFDPRARAALVGMDSSHTKGQIIRAVLEGIVFCHMDHIDRLLANRPRPDAIRLAGGAAKSPLWVRLFADVTGLPVEVIDTAELGALGCAMAAAVMAGDYPDLRAAAGGMVRVRERVEPDLEKTAAYREKRRAYRKVAQALEPVWGCL</sequence>
<gene>
    <name evidence="7" type="ORF">D4A47_01740</name>
</gene>
<dbReference type="GO" id="GO:0005975">
    <property type="term" value="P:carbohydrate metabolic process"/>
    <property type="evidence" value="ECO:0007669"/>
    <property type="project" value="InterPro"/>
</dbReference>
<dbReference type="RefSeq" id="WP_121585833.1">
    <property type="nucleotide sequence ID" value="NZ_RCHT01000001.1"/>
</dbReference>
<dbReference type="Pfam" id="PF02782">
    <property type="entry name" value="FGGY_C"/>
    <property type="match status" value="1"/>
</dbReference>
<protein>
    <submittedName>
        <fullName evidence="7">Carbohydrate kinase</fullName>
    </submittedName>
</protein>
<organism evidence="7 8">
    <name type="scientific">Anaerotruncus massiliensis</name>
    <name type="common">ex Liu et al. 2021</name>
    <dbReference type="NCBI Taxonomy" id="2321404"/>
    <lineage>
        <taxon>Bacteria</taxon>
        <taxon>Bacillati</taxon>
        <taxon>Bacillota</taxon>
        <taxon>Clostridia</taxon>
        <taxon>Eubacteriales</taxon>
        <taxon>Oscillospiraceae</taxon>
        <taxon>Anaerotruncus</taxon>
    </lineage>
</organism>
<dbReference type="Pfam" id="PF00370">
    <property type="entry name" value="FGGY_N"/>
    <property type="match status" value="1"/>
</dbReference>
<dbReference type="InterPro" id="IPR018485">
    <property type="entry name" value="FGGY_C"/>
</dbReference>
<evidence type="ECO:0000313" key="8">
    <source>
        <dbReference type="Proteomes" id="UP000276301"/>
    </source>
</evidence>
<dbReference type="InterPro" id="IPR000577">
    <property type="entry name" value="Carb_kinase_FGGY"/>
</dbReference>
<accession>A0A498CQC4</accession>
<dbReference type="Proteomes" id="UP000276301">
    <property type="component" value="Unassembled WGS sequence"/>
</dbReference>
<evidence type="ECO:0000256" key="2">
    <source>
        <dbReference type="ARBA" id="ARBA00022679"/>
    </source>
</evidence>
<dbReference type="CDD" id="cd07802">
    <property type="entry name" value="ASKHA_NBD_FGGY_EcLyxK-like"/>
    <property type="match status" value="1"/>
</dbReference>
<dbReference type="PROSITE" id="PS00445">
    <property type="entry name" value="FGGY_KINASES_2"/>
    <property type="match status" value="1"/>
</dbReference>
<proteinExistence type="inferred from homology"/>
<dbReference type="AlphaFoldDB" id="A0A498CQC4"/>
<dbReference type="GO" id="GO:0016773">
    <property type="term" value="F:phosphotransferase activity, alcohol group as acceptor"/>
    <property type="evidence" value="ECO:0007669"/>
    <property type="project" value="InterPro"/>
</dbReference>
<dbReference type="PANTHER" id="PTHR43095:SF3">
    <property type="entry name" value="L-XYLULOSE_3-KETO-L-GULONATE KINASE"/>
    <property type="match status" value="1"/>
</dbReference>
<keyword evidence="8" id="KW-1185">Reference proteome</keyword>
<dbReference type="InterPro" id="IPR050406">
    <property type="entry name" value="FGGY_Carb_Kinase"/>
</dbReference>
<dbReference type="PIRSF" id="PIRSF000538">
    <property type="entry name" value="GlpK"/>
    <property type="match status" value="1"/>
</dbReference>
<evidence type="ECO:0000259" key="6">
    <source>
        <dbReference type="Pfam" id="PF02782"/>
    </source>
</evidence>
<reference evidence="7 8" key="1">
    <citation type="submission" date="2018-10" db="EMBL/GenBank/DDBJ databases">
        <title>Anaerotruncus faecis sp. nov., isolated from human feces.</title>
        <authorList>
            <person name="Wang Y.-J."/>
        </authorList>
    </citation>
    <scope>NUCLEOTIDE SEQUENCE [LARGE SCALE GENOMIC DNA]</scope>
    <source>
        <strain evidence="7 8">22A2-44</strain>
    </source>
</reference>
<dbReference type="InterPro" id="IPR043129">
    <property type="entry name" value="ATPase_NBD"/>
</dbReference>
<comment type="similarity">
    <text evidence="1 4">Belongs to the FGGY kinase family.</text>
</comment>
<dbReference type="PANTHER" id="PTHR43095">
    <property type="entry name" value="SUGAR KINASE"/>
    <property type="match status" value="1"/>
</dbReference>
<evidence type="ECO:0000256" key="3">
    <source>
        <dbReference type="ARBA" id="ARBA00022777"/>
    </source>
</evidence>
<keyword evidence="3 4" id="KW-0418">Kinase</keyword>
<evidence type="ECO:0000256" key="1">
    <source>
        <dbReference type="ARBA" id="ARBA00009156"/>
    </source>
</evidence>
<name>A0A498CQC4_9FIRM</name>
<feature type="domain" description="Carbohydrate kinase FGGY N-terminal" evidence="5">
    <location>
        <begin position="6"/>
        <end position="249"/>
    </location>
</feature>
<dbReference type="Gene3D" id="3.30.420.40">
    <property type="match status" value="2"/>
</dbReference>
<feature type="domain" description="Carbohydrate kinase FGGY C-terminal" evidence="6">
    <location>
        <begin position="262"/>
        <end position="452"/>
    </location>
</feature>
<dbReference type="GO" id="GO:0016301">
    <property type="term" value="F:kinase activity"/>
    <property type="evidence" value="ECO:0007669"/>
    <property type="project" value="UniProtKB-KW"/>
</dbReference>
<keyword evidence="2 4" id="KW-0808">Transferase</keyword>
<evidence type="ECO:0000313" key="7">
    <source>
        <dbReference type="EMBL" id="RLL14727.1"/>
    </source>
</evidence>